<dbReference type="SUPFAM" id="SSF55846">
    <property type="entry name" value="N-acetylmuramoyl-L-alanine amidase-like"/>
    <property type="match status" value="1"/>
</dbReference>
<evidence type="ECO:0000256" key="1">
    <source>
        <dbReference type="ARBA" id="ARBA00001561"/>
    </source>
</evidence>
<dbReference type="GO" id="GO:0009254">
    <property type="term" value="P:peptidoglycan turnover"/>
    <property type="evidence" value="ECO:0007669"/>
    <property type="project" value="TreeGrafter"/>
</dbReference>
<keyword evidence="4" id="KW-0378">Hydrolase</keyword>
<comment type="catalytic activity">
    <reaction evidence="1">
        <text>Hydrolyzes the link between N-acetylmuramoyl residues and L-amino acid residues in certain cell-wall glycopeptides.</text>
        <dbReference type="EC" id="3.5.1.28"/>
    </reaction>
</comment>
<dbReference type="InterPro" id="IPR036505">
    <property type="entry name" value="Amidase/PGRP_sf"/>
</dbReference>
<keyword evidence="5" id="KW-0749">Sporulation</keyword>
<evidence type="ECO:0000256" key="5">
    <source>
        <dbReference type="ARBA" id="ARBA00022969"/>
    </source>
</evidence>
<evidence type="ECO:0000256" key="7">
    <source>
        <dbReference type="ARBA" id="ARBA00023316"/>
    </source>
</evidence>
<evidence type="ECO:0000313" key="10">
    <source>
        <dbReference type="EMBL" id="QQR31009.1"/>
    </source>
</evidence>
<feature type="domain" description="N-acetylmuramoyl-L-alanine amidase" evidence="8">
    <location>
        <begin position="14"/>
        <end position="149"/>
    </location>
</feature>
<dbReference type="GO" id="GO:0071555">
    <property type="term" value="P:cell wall organization"/>
    <property type="evidence" value="ECO:0007669"/>
    <property type="project" value="UniProtKB-KW"/>
</dbReference>
<name>A0A1Z2XTH9_9FIRM</name>
<dbReference type="GO" id="GO:0009253">
    <property type="term" value="P:peptidoglycan catabolic process"/>
    <property type="evidence" value="ECO:0007669"/>
    <property type="project" value="InterPro"/>
</dbReference>
<dbReference type="Proteomes" id="UP000196710">
    <property type="component" value="Chromosome"/>
</dbReference>
<organism evidence="10 12">
    <name type="scientific">Acutalibacter muris</name>
    <dbReference type="NCBI Taxonomy" id="1796620"/>
    <lineage>
        <taxon>Bacteria</taxon>
        <taxon>Bacillati</taxon>
        <taxon>Bacillota</taxon>
        <taxon>Clostridia</taxon>
        <taxon>Eubacteriales</taxon>
        <taxon>Acutalibacteraceae</taxon>
        <taxon>Acutalibacter</taxon>
    </lineage>
</organism>
<evidence type="ECO:0000313" key="11">
    <source>
        <dbReference type="Proteomes" id="UP000196710"/>
    </source>
</evidence>
<evidence type="ECO:0000313" key="12">
    <source>
        <dbReference type="Proteomes" id="UP000596035"/>
    </source>
</evidence>
<evidence type="ECO:0000256" key="3">
    <source>
        <dbReference type="ARBA" id="ARBA00011901"/>
    </source>
</evidence>
<reference evidence="9" key="1">
    <citation type="journal article" date="2017" name="Genome Announc.">
        <title>High-Quality Whole-Genome Sequences of the Oligo-Mouse-Microbiota Bacterial Community.</title>
        <authorList>
            <person name="Garzetti D."/>
            <person name="Brugiroux S."/>
            <person name="Bunk B."/>
            <person name="Pukall R."/>
            <person name="McCoy K.D."/>
            <person name="Macpherson A.J."/>
            <person name="Stecher B."/>
        </authorList>
    </citation>
    <scope>NUCLEOTIDE SEQUENCE</scope>
    <source>
        <strain evidence="9">KB18</strain>
    </source>
</reference>
<accession>A0A1Z2XTH9</accession>
<reference evidence="10 12" key="3">
    <citation type="submission" date="2020-11" db="EMBL/GenBank/DDBJ databases">
        <title>Closed and high quality bacterial genomes of the OMM12 community.</title>
        <authorList>
            <person name="Marbouty M."/>
            <person name="Lamy-Besnier Q."/>
            <person name="Debarbieux L."/>
            <person name="Koszul R."/>
        </authorList>
    </citation>
    <scope>NUCLEOTIDE SEQUENCE [LARGE SCALE GENOMIC DNA]</scope>
    <source>
        <strain evidence="10 12">KB18</strain>
    </source>
</reference>
<keyword evidence="6" id="KW-0178">Competence</keyword>
<sequence length="231" mass="25996">MVKNIKKLCPPERYAIKCPYTRRPSRVVVHNTGNDAPAENEVSYMINRDDEISFHYAVDGQKAVQGLPENRNAWASGDGTGKGNMEGIHIEICYSLSGGPRFAKAEDNAAQLTADILRRYGWGLAQVTKHQDYDGKYCPHRTLDLGWERFKKMVEKYLKEDDDMTAAEVKEIIRKENPTYNTLDEVPSYWRADIKELVDKGIISGTGGGKLGLTKSDCKAAVLAKRIREKL</sequence>
<protein>
    <recommendedName>
        <fullName evidence="3">N-acetylmuramoyl-L-alanine amidase</fullName>
        <ecNumber evidence="3">3.5.1.28</ecNumber>
    </recommendedName>
</protein>
<dbReference type="GO" id="GO:0030435">
    <property type="term" value="P:sporulation resulting in formation of a cellular spore"/>
    <property type="evidence" value="ECO:0007669"/>
    <property type="project" value="UniProtKB-KW"/>
</dbReference>
<gene>
    <name evidence="9" type="ORF">ADH66_14380</name>
    <name evidence="10" type="ORF">I5Q82_04750</name>
</gene>
<dbReference type="InterPro" id="IPR002502">
    <property type="entry name" value="Amidase_domain"/>
</dbReference>
<dbReference type="SMART" id="SM00644">
    <property type="entry name" value="Ami_2"/>
    <property type="match status" value="1"/>
</dbReference>
<dbReference type="Proteomes" id="UP000596035">
    <property type="component" value="Chromosome"/>
</dbReference>
<dbReference type="EC" id="3.5.1.28" evidence="3"/>
<dbReference type="AlphaFoldDB" id="A0A1Z2XTH9"/>
<dbReference type="EMBL" id="CP065321">
    <property type="protein sequence ID" value="QQR31009.1"/>
    <property type="molecule type" value="Genomic_DNA"/>
</dbReference>
<dbReference type="GO" id="GO:0030420">
    <property type="term" value="P:establishment of competence for transformation"/>
    <property type="evidence" value="ECO:0007669"/>
    <property type="project" value="UniProtKB-KW"/>
</dbReference>
<dbReference type="GO" id="GO:0008745">
    <property type="term" value="F:N-acetylmuramoyl-L-alanine amidase activity"/>
    <property type="evidence" value="ECO:0007669"/>
    <property type="project" value="UniProtKB-EC"/>
</dbReference>
<dbReference type="CDD" id="cd06583">
    <property type="entry name" value="PGRP"/>
    <property type="match status" value="1"/>
</dbReference>
<dbReference type="PANTHER" id="PTHR30417:SF11">
    <property type="entry name" value="N-ACETYLMURAMOYL-L-ALANINE AMIDASE XLYA"/>
    <property type="match status" value="1"/>
</dbReference>
<evidence type="ECO:0000259" key="8">
    <source>
        <dbReference type="SMART" id="SM00644"/>
    </source>
</evidence>
<evidence type="ECO:0000256" key="4">
    <source>
        <dbReference type="ARBA" id="ARBA00022801"/>
    </source>
</evidence>
<comment type="similarity">
    <text evidence="2">Belongs to the N-acetylmuramoyl-L-alanine amidase 2 family.</text>
</comment>
<dbReference type="KEGG" id="amur:ADH66_14380"/>
<evidence type="ECO:0000313" key="9">
    <source>
        <dbReference type="EMBL" id="ASB41743.1"/>
    </source>
</evidence>
<dbReference type="Pfam" id="PF01510">
    <property type="entry name" value="Amidase_2"/>
    <property type="match status" value="1"/>
</dbReference>
<evidence type="ECO:0000256" key="6">
    <source>
        <dbReference type="ARBA" id="ARBA00023287"/>
    </source>
</evidence>
<dbReference type="PANTHER" id="PTHR30417">
    <property type="entry name" value="N-ACETYLMURAMOYL-L-ALANINE AMIDASE AMID"/>
    <property type="match status" value="1"/>
</dbReference>
<dbReference type="Gene3D" id="3.40.80.10">
    <property type="entry name" value="Peptidoglycan recognition protein-like"/>
    <property type="match status" value="1"/>
</dbReference>
<dbReference type="EMBL" id="CP021422">
    <property type="protein sequence ID" value="ASB41743.1"/>
    <property type="molecule type" value="Genomic_DNA"/>
</dbReference>
<reference evidence="11" key="2">
    <citation type="submission" date="2017-05" db="EMBL/GenBank/DDBJ databases">
        <title>Improved OligoMM genomes.</title>
        <authorList>
            <person name="Garzetti D."/>
        </authorList>
    </citation>
    <scope>NUCLEOTIDE SEQUENCE [LARGE SCALE GENOMIC DNA]</scope>
    <source>
        <strain evidence="11">KB18</strain>
    </source>
</reference>
<dbReference type="RefSeq" id="WP_066539322.1">
    <property type="nucleotide sequence ID" value="NZ_CP021422.1"/>
</dbReference>
<dbReference type="InterPro" id="IPR051206">
    <property type="entry name" value="NAMLAA_amidase_2"/>
</dbReference>
<keyword evidence="7" id="KW-0961">Cell wall biogenesis/degradation</keyword>
<keyword evidence="11" id="KW-1185">Reference proteome</keyword>
<proteinExistence type="inferred from homology"/>
<evidence type="ECO:0000256" key="2">
    <source>
        <dbReference type="ARBA" id="ARBA00007553"/>
    </source>
</evidence>